<evidence type="ECO:0000256" key="1">
    <source>
        <dbReference type="ARBA" id="ARBA00005437"/>
    </source>
</evidence>
<proteinExistence type="inferred from homology"/>
<dbReference type="SUPFAM" id="SSF54518">
    <property type="entry name" value="Tubby C-terminal domain-like"/>
    <property type="match status" value="1"/>
</dbReference>
<dbReference type="Proteomes" id="UP000634136">
    <property type="component" value="Unassembled WGS sequence"/>
</dbReference>
<organism evidence="2 3">
    <name type="scientific">Senna tora</name>
    <dbReference type="NCBI Taxonomy" id="362788"/>
    <lineage>
        <taxon>Eukaryota</taxon>
        <taxon>Viridiplantae</taxon>
        <taxon>Streptophyta</taxon>
        <taxon>Embryophyta</taxon>
        <taxon>Tracheophyta</taxon>
        <taxon>Spermatophyta</taxon>
        <taxon>Magnoliopsida</taxon>
        <taxon>eudicotyledons</taxon>
        <taxon>Gunneridae</taxon>
        <taxon>Pentapetalae</taxon>
        <taxon>rosids</taxon>
        <taxon>fabids</taxon>
        <taxon>Fabales</taxon>
        <taxon>Fabaceae</taxon>
        <taxon>Caesalpinioideae</taxon>
        <taxon>Cassia clade</taxon>
        <taxon>Senna</taxon>
    </lineage>
</organism>
<gene>
    <name evidence="2" type="ORF">G2W53_019455</name>
</gene>
<dbReference type="OrthoDB" id="652749at2759"/>
<protein>
    <submittedName>
        <fullName evidence="2">Protein LURP-one-related 4-like</fullName>
    </submittedName>
</protein>
<dbReference type="PANTHER" id="PTHR31087:SF59">
    <property type="entry name" value="PROTEIN LURP-ONE-RELATED 4"/>
    <property type="match status" value="1"/>
</dbReference>
<evidence type="ECO:0000313" key="2">
    <source>
        <dbReference type="EMBL" id="KAF7828291.1"/>
    </source>
</evidence>
<sequence>MAKIYPHHHHHKEEERLYYSGGSMNNNSKRERYTIWMKSLVFHSNGCTVYDSKGDIVYRVDNYDSKGISEVNLMDLKGTVLCTIHKRRVGFGSWDGFRNWSKKEEMTRWFQVKKCSKMAMLKKKNPKIACEMRVGTLHKYSIVSTAGKAPFLFNITNTDGLIVAEVKQKQSWSGVVLGDDVVTLDVEANTDHSLIVAFVMVYGLICGRM</sequence>
<accession>A0A834WQR7</accession>
<dbReference type="PANTHER" id="PTHR31087">
    <property type="match status" value="1"/>
</dbReference>
<dbReference type="InterPro" id="IPR025659">
    <property type="entry name" value="Tubby-like_C"/>
</dbReference>
<dbReference type="EMBL" id="JAAIUW010000006">
    <property type="protein sequence ID" value="KAF7828291.1"/>
    <property type="molecule type" value="Genomic_DNA"/>
</dbReference>
<reference evidence="2" key="1">
    <citation type="submission" date="2020-09" db="EMBL/GenBank/DDBJ databases">
        <title>Genome-Enabled Discovery of Anthraquinone Biosynthesis in Senna tora.</title>
        <authorList>
            <person name="Kang S.-H."/>
            <person name="Pandey R.P."/>
            <person name="Lee C.-M."/>
            <person name="Sim J.-S."/>
            <person name="Jeong J.-T."/>
            <person name="Choi B.-S."/>
            <person name="Jung M."/>
            <person name="Ginzburg D."/>
            <person name="Zhao K."/>
            <person name="Won S.Y."/>
            <person name="Oh T.-J."/>
            <person name="Yu Y."/>
            <person name="Kim N.-H."/>
            <person name="Lee O.R."/>
            <person name="Lee T.-H."/>
            <person name="Bashyal P."/>
            <person name="Kim T.-S."/>
            <person name="Lee W.-H."/>
            <person name="Kawkins C."/>
            <person name="Kim C.-K."/>
            <person name="Kim J.S."/>
            <person name="Ahn B.O."/>
            <person name="Rhee S.Y."/>
            <person name="Sohng J.K."/>
        </authorList>
    </citation>
    <scope>NUCLEOTIDE SEQUENCE</scope>
    <source>
        <tissue evidence="2">Leaf</tissue>
    </source>
</reference>
<comment type="similarity">
    <text evidence="1">Belongs to the LOR family.</text>
</comment>
<dbReference type="InterPro" id="IPR038595">
    <property type="entry name" value="LOR_sf"/>
</dbReference>
<name>A0A834WQR7_9FABA</name>
<evidence type="ECO:0000313" key="3">
    <source>
        <dbReference type="Proteomes" id="UP000634136"/>
    </source>
</evidence>
<dbReference type="InterPro" id="IPR007612">
    <property type="entry name" value="LOR"/>
</dbReference>
<keyword evidence="3" id="KW-1185">Reference proteome</keyword>
<dbReference type="Pfam" id="PF04525">
    <property type="entry name" value="LOR"/>
    <property type="match status" value="1"/>
</dbReference>
<dbReference type="Gene3D" id="2.40.160.200">
    <property type="entry name" value="LURP1-related"/>
    <property type="match status" value="1"/>
</dbReference>
<dbReference type="AlphaFoldDB" id="A0A834WQR7"/>
<comment type="caution">
    <text evidence="2">The sequence shown here is derived from an EMBL/GenBank/DDBJ whole genome shotgun (WGS) entry which is preliminary data.</text>
</comment>